<dbReference type="Pfam" id="PF03845">
    <property type="entry name" value="Spore_permease"/>
    <property type="match status" value="1"/>
</dbReference>
<dbReference type="NCBIfam" id="TIGR00912">
    <property type="entry name" value="2A0309"/>
    <property type="match status" value="1"/>
</dbReference>
<evidence type="ECO:0000256" key="6">
    <source>
        <dbReference type="ARBA" id="ARBA00022989"/>
    </source>
</evidence>
<name>A0A5C4SXU2_9BACL</name>
<organism evidence="9 10">
    <name type="scientific">Paenibacillus hemerocallicola</name>
    <dbReference type="NCBI Taxonomy" id="1172614"/>
    <lineage>
        <taxon>Bacteria</taxon>
        <taxon>Bacillati</taxon>
        <taxon>Bacillota</taxon>
        <taxon>Bacilli</taxon>
        <taxon>Bacillales</taxon>
        <taxon>Paenibacillaceae</taxon>
        <taxon>Paenibacillus</taxon>
    </lineage>
</organism>
<dbReference type="AlphaFoldDB" id="A0A5C4SXU2"/>
<feature type="transmembrane region" description="Helical" evidence="8">
    <location>
        <begin position="119"/>
        <end position="136"/>
    </location>
</feature>
<keyword evidence="6 8" id="KW-1133">Transmembrane helix</keyword>
<feature type="transmembrane region" description="Helical" evidence="8">
    <location>
        <begin position="12"/>
        <end position="34"/>
    </location>
</feature>
<dbReference type="OrthoDB" id="2078716at2"/>
<evidence type="ECO:0000256" key="5">
    <source>
        <dbReference type="ARBA" id="ARBA00022692"/>
    </source>
</evidence>
<evidence type="ECO:0000313" key="10">
    <source>
        <dbReference type="Proteomes" id="UP000307943"/>
    </source>
</evidence>
<evidence type="ECO:0000256" key="1">
    <source>
        <dbReference type="ARBA" id="ARBA00004141"/>
    </source>
</evidence>
<gene>
    <name evidence="9" type="ORF">FE784_35445</name>
</gene>
<evidence type="ECO:0000256" key="7">
    <source>
        <dbReference type="ARBA" id="ARBA00023136"/>
    </source>
</evidence>
<evidence type="ECO:0000256" key="2">
    <source>
        <dbReference type="ARBA" id="ARBA00007998"/>
    </source>
</evidence>
<evidence type="ECO:0000313" key="9">
    <source>
        <dbReference type="EMBL" id="TNJ60831.1"/>
    </source>
</evidence>
<accession>A0A5C4SXU2</accession>
<keyword evidence="7 8" id="KW-0472">Membrane</keyword>
<dbReference type="RefSeq" id="WP_139606970.1">
    <property type="nucleotide sequence ID" value="NZ_VDCQ01000080.1"/>
</dbReference>
<evidence type="ECO:0000256" key="8">
    <source>
        <dbReference type="SAM" id="Phobius"/>
    </source>
</evidence>
<dbReference type="PANTHER" id="PTHR34975">
    <property type="entry name" value="SPORE GERMINATION PROTEIN A2"/>
    <property type="match status" value="1"/>
</dbReference>
<comment type="subcellular location">
    <subcellularLocation>
        <location evidence="1">Membrane</location>
        <topology evidence="1">Multi-pass membrane protein</topology>
    </subcellularLocation>
</comment>
<feature type="transmembrane region" description="Helical" evidence="8">
    <location>
        <begin position="217"/>
        <end position="242"/>
    </location>
</feature>
<keyword evidence="10" id="KW-1185">Reference proteome</keyword>
<feature type="transmembrane region" description="Helical" evidence="8">
    <location>
        <begin position="148"/>
        <end position="167"/>
    </location>
</feature>
<feature type="transmembrane region" description="Helical" evidence="8">
    <location>
        <begin position="336"/>
        <end position="358"/>
    </location>
</feature>
<reference evidence="9 10" key="1">
    <citation type="submission" date="2019-05" db="EMBL/GenBank/DDBJ databases">
        <title>We sequenced the genome of Paenibacillus hemerocallicola KCTC 33185 for further insight into its adaptation and study the phylogeny of Paenibacillus.</title>
        <authorList>
            <person name="Narsing Rao M.P."/>
        </authorList>
    </citation>
    <scope>NUCLEOTIDE SEQUENCE [LARGE SCALE GENOMIC DNA]</scope>
    <source>
        <strain evidence="9 10">KCTC 33185</strain>
    </source>
</reference>
<feature type="transmembrane region" description="Helical" evidence="8">
    <location>
        <begin position="40"/>
        <end position="65"/>
    </location>
</feature>
<dbReference type="Gene3D" id="1.20.1740.10">
    <property type="entry name" value="Amino acid/polyamine transporter I"/>
    <property type="match status" value="1"/>
</dbReference>
<evidence type="ECO:0000256" key="3">
    <source>
        <dbReference type="ARBA" id="ARBA00022448"/>
    </source>
</evidence>
<comment type="similarity">
    <text evidence="2">Belongs to the amino acid-polyamine-organocation (APC) superfamily. Spore germination protein (SGP) (TC 2.A.3.9) family.</text>
</comment>
<feature type="transmembrane region" description="Helical" evidence="8">
    <location>
        <begin position="77"/>
        <end position="99"/>
    </location>
</feature>
<dbReference type="GO" id="GO:0009847">
    <property type="term" value="P:spore germination"/>
    <property type="evidence" value="ECO:0007669"/>
    <property type="project" value="InterPro"/>
</dbReference>
<comment type="caution">
    <text evidence="9">The sequence shown here is derived from an EMBL/GenBank/DDBJ whole genome shotgun (WGS) entry which is preliminary data.</text>
</comment>
<dbReference type="InterPro" id="IPR004761">
    <property type="entry name" value="Spore_GerAB"/>
</dbReference>
<feature type="transmembrane region" description="Helical" evidence="8">
    <location>
        <begin position="304"/>
        <end position="324"/>
    </location>
</feature>
<dbReference type="EMBL" id="VDCQ01000080">
    <property type="protein sequence ID" value="TNJ60831.1"/>
    <property type="molecule type" value="Genomic_DNA"/>
</dbReference>
<dbReference type="PANTHER" id="PTHR34975:SF2">
    <property type="entry name" value="SPORE GERMINATION PROTEIN A2"/>
    <property type="match status" value="1"/>
</dbReference>
<feature type="transmembrane region" description="Helical" evidence="8">
    <location>
        <begin position="270"/>
        <end position="292"/>
    </location>
</feature>
<proteinExistence type="inferred from homology"/>
<keyword evidence="4" id="KW-0309">Germination</keyword>
<evidence type="ECO:0000256" key="4">
    <source>
        <dbReference type="ARBA" id="ARBA00022544"/>
    </source>
</evidence>
<protein>
    <submittedName>
        <fullName evidence="9">Spore gernimation protein</fullName>
    </submittedName>
</protein>
<keyword evidence="3" id="KW-0813">Transport</keyword>
<sequence length="365" mass="40298">MLEKGKINIRQFTILVALLTVGDSILILPAVPAMEAKQDAWISGIVGLLVGMLVVYLVGTVGRMYPGLNLIEYNAKLLGTWAGTAVSLVFLAYMFYNAAGLVRIIGDFMTTHIIPETPIDAIHILFLGVIAMGLRLGIEAVARAGEIFFPWFVLLFLGLVLFLFPQIDTKQLQPILAEGIKPVLRGSLFSASNPYMELVAFLMIFPYVNKTEKIRKYFVSGALIGGIVLVIMIALSILVLGYDYSSRNMYPSYTLAKQISIGRFIERLEAIMAVMWILTLFIKTSIYVYVIQLGLAQVLKLKEFRALALPLAFIIAASATYFSPNIAHFSQFTTAYWPYLDMTFSIGMPLLLLGANAVRQKGGGI</sequence>
<feature type="transmembrane region" description="Helical" evidence="8">
    <location>
        <begin position="187"/>
        <end position="205"/>
    </location>
</feature>
<keyword evidence="5 8" id="KW-0812">Transmembrane</keyword>
<dbReference type="Proteomes" id="UP000307943">
    <property type="component" value="Unassembled WGS sequence"/>
</dbReference>
<dbReference type="GO" id="GO:0016020">
    <property type="term" value="C:membrane"/>
    <property type="evidence" value="ECO:0007669"/>
    <property type="project" value="UniProtKB-SubCell"/>
</dbReference>